<gene>
    <name evidence="1" type="ORF">HNP60_003545</name>
</gene>
<dbReference type="InterPro" id="IPR016024">
    <property type="entry name" value="ARM-type_fold"/>
</dbReference>
<reference evidence="1 2" key="1">
    <citation type="submission" date="2020-08" db="EMBL/GenBank/DDBJ databases">
        <title>Exploring microbial biodiversity for novel pathways involved in the catabolism of aromatic compounds derived from lignin.</title>
        <authorList>
            <person name="Elkins J."/>
        </authorList>
    </citation>
    <scope>NUCLEOTIDE SEQUENCE [LARGE SCALE GENOMIC DNA]</scope>
    <source>
        <strain evidence="1 2">B1D3A</strain>
    </source>
</reference>
<dbReference type="PANTHER" id="PTHR34070">
    <property type="entry name" value="ARMADILLO-TYPE FOLD"/>
    <property type="match status" value="1"/>
</dbReference>
<protein>
    <submittedName>
        <fullName evidence="1">3-methyladenine DNA glycosylase AlkD</fullName>
    </submittedName>
</protein>
<organism evidence="1 2">
    <name type="scientific">Sphingobium lignivorans</name>
    <dbReference type="NCBI Taxonomy" id="2735886"/>
    <lineage>
        <taxon>Bacteria</taxon>
        <taxon>Pseudomonadati</taxon>
        <taxon>Pseudomonadota</taxon>
        <taxon>Alphaproteobacteria</taxon>
        <taxon>Sphingomonadales</taxon>
        <taxon>Sphingomonadaceae</taxon>
        <taxon>Sphingobium</taxon>
    </lineage>
</organism>
<sequence length="233" mass="26039">MTTLAETVRAELGAVAEPARAPAMQAYMKSAMPYLGVSAVPLRAACKRLFADLAYGSREEWQSDVLTLWRGAAFREERYAAIALSGIRAARAFQRLDALPMYEEMIVTGAWWDYVDTIAAQRLFDILGADPEGMASAMRVWAQDADLWKRRSAILCQLRAGKHTDLDLFYACIAPSLDSQEFFLRKAIGWALRQYARTDPAEVRRYVAANKKRLSPLSRREALKRIGGEQGAG</sequence>
<comment type="caution">
    <text evidence="1">The sequence shown here is derived from an EMBL/GenBank/DDBJ whole genome shotgun (WGS) entry which is preliminary data.</text>
</comment>
<dbReference type="PANTHER" id="PTHR34070:SF1">
    <property type="entry name" value="DNA ALKYLATION REPAIR PROTEIN"/>
    <property type="match status" value="1"/>
</dbReference>
<name>A0ABR6NJW1_9SPHN</name>
<evidence type="ECO:0000313" key="2">
    <source>
        <dbReference type="Proteomes" id="UP001138540"/>
    </source>
</evidence>
<keyword evidence="2" id="KW-1185">Reference proteome</keyword>
<evidence type="ECO:0000313" key="1">
    <source>
        <dbReference type="EMBL" id="MBB5987571.1"/>
    </source>
</evidence>
<dbReference type="Gene3D" id="1.25.10.90">
    <property type="match status" value="1"/>
</dbReference>
<dbReference type="SUPFAM" id="SSF48371">
    <property type="entry name" value="ARM repeat"/>
    <property type="match status" value="1"/>
</dbReference>
<accession>A0ABR6NJW1</accession>
<dbReference type="InterPro" id="IPR014825">
    <property type="entry name" value="DNA_alkylation"/>
</dbReference>
<dbReference type="CDD" id="cd07064">
    <property type="entry name" value="AlkD_like_1"/>
    <property type="match status" value="1"/>
</dbReference>
<dbReference type="EMBL" id="JACHKA010000001">
    <property type="protein sequence ID" value="MBB5987571.1"/>
    <property type="molecule type" value="Genomic_DNA"/>
</dbReference>
<proteinExistence type="predicted"/>
<dbReference type="RefSeq" id="WP_184156170.1">
    <property type="nucleotide sequence ID" value="NZ_JACHKA010000001.1"/>
</dbReference>
<dbReference type="Proteomes" id="UP001138540">
    <property type="component" value="Unassembled WGS sequence"/>
</dbReference>
<dbReference type="Pfam" id="PF08713">
    <property type="entry name" value="DNA_alkylation"/>
    <property type="match status" value="1"/>
</dbReference>